<dbReference type="NCBIfam" id="TIGR02605">
    <property type="entry name" value="CxxC_CxxC_SSSS"/>
    <property type="match status" value="1"/>
</dbReference>
<dbReference type="EMBL" id="JAOPKB010000017">
    <property type="protein sequence ID" value="MCU4975251.1"/>
    <property type="molecule type" value="Genomic_DNA"/>
</dbReference>
<organism evidence="2 5">
    <name type="scientific">Natronoglomus mannanivorans</name>
    <dbReference type="NCBI Taxonomy" id="2979990"/>
    <lineage>
        <taxon>Archaea</taxon>
        <taxon>Methanobacteriati</taxon>
        <taxon>Methanobacteriota</taxon>
        <taxon>Stenosarchaea group</taxon>
        <taxon>Halobacteria</taxon>
        <taxon>Halobacteriales</taxon>
        <taxon>Natrialbaceae</taxon>
        <taxon>Natronoglomus</taxon>
    </lineage>
</organism>
<proteinExistence type="predicted"/>
<name>A0AAP2Z565_9EURY</name>
<accession>A0AAP2Z565</accession>
<evidence type="ECO:0000313" key="5">
    <source>
        <dbReference type="Proteomes" id="UP001321018"/>
    </source>
</evidence>
<dbReference type="Proteomes" id="UP001320972">
    <property type="component" value="Unassembled WGS sequence"/>
</dbReference>
<dbReference type="AlphaFoldDB" id="A0AAP2Z565"/>
<evidence type="ECO:0000313" key="3">
    <source>
        <dbReference type="EMBL" id="MCU4975251.1"/>
    </source>
</evidence>
<dbReference type="Pfam" id="PF24441">
    <property type="entry name" value="DUF7560"/>
    <property type="match status" value="1"/>
</dbReference>
<dbReference type="InterPro" id="IPR055982">
    <property type="entry name" value="DUF7560"/>
</dbReference>
<sequence length="50" mass="5525">MTTYEFTCPDCGQEIEVNEPMREAALTHGCPVCSSEVTPTDFTRQTATPE</sequence>
<protein>
    <submittedName>
        <fullName evidence="2">Zinc ribbon domain-containing protein</fullName>
    </submittedName>
</protein>
<feature type="domain" description="Putative regulatory protein FmdB zinc ribbon" evidence="1">
    <location>
        <begin position="1"/>
        <end position="43"/>
    </location>
</feature>
<dbReference type="RefSeq" id="WP_338006570.1">
    <property type="nucleotide sequence ID" value="NZ_JAOPKA010000044.1"/>
</dbReference>
<reference evidence="2 4" key="1">
    <citation type="submission" date="2022-09" db="EMBL/GenBank/DDBJ databases">
        <title>Enrichment on poylsaccharides allowed isolation of novel metabolic and taxonomic groups of Haloarchaea.</title>
        <authorList>
            <person name="Sorokin D.Y."/>
            <person name="Elcheninov A.G."/>
            <person name="Khizhniak T.V."/>
            <person name="Kolganova T.V."/>
            <person name="Kublanov I.V."/>
        </authorList>
    </citation>
    <scope>NUCLEOTIDE SEQUENCE</scope>
    <source>
        <strain evidence="3 4">AArc-m2/3/4</strain>
        <strain evidence="2">AArc-xg1-1</strain>
    </source>
</reference>
<dbReference type="SMART" id="SM00834">
    <property type="entry name" value="CxxC_CXXC_SSSS"/>
    <property type="match status" value="1"/>
</dbReference>
<keyword evidence="4" id="KW-1185">Reference proteome</keyword>
<comment type="caution">
    <text evidence="2">The sequence shown here is derived from an EMBL/GenBank/DDBJ whole genome shotgun (WGS) entry which is preliminary data.</text>
</comment>
<evidence type="ECO:0000259" key="1">
    <source>
        <dbReference type="SMART" id="SM00834"/>
    </source>
</evidence>
<evidence type="ECO:0000313" key="4">
    <source>
        <dbReference type="Proteomes" id="UP001320972"/>
    </source>
</evidence>
<dbReference type="Proteomes" id="UP001321018">
    <property type="component" value="Unassembled WGS sequence"/>
</dbReference>
<dbReference type="EMBL" id="JAOPKA010000044">
    <property type="protein sequence ID" value="MCU4744775.1"/>
    <property type="molecule type" value="Genomic_DNA"/>
</dbReference>
<evidence type="ECO:0000313" key="2">
    <source>
        <dbReference type="EMBL" id="MCU4744775.1"/>
    </source>
</evidence>
<gene>
    <name evidence="3" type="ORF">OB955_21345</name>
    <name evidence="2" type="ORF">OB960_25765</name>
</gene>
<dbReference type="InterPro" id="IPR013429">
    <property type="entry name" value="Regulatory_FmdB_Zinc_ribbon"/>
</dbReference>